<feature type="transmembrane region" description="Helical" evidence="1">
    <location>
        <begin position="37"/>
        <end position="57"/>
    </location>
</feature>
<feature type="domain" description="EamA" evidence="2">
    <location>
        <begin position="40"/>
        <end position="166"/>
    </location>
</feature>
<keyword evidence="1" id="KW-0812">Transmembrane</keyword>
<evidence type="ECO:0000313" key="4">
    <source>
        <dbReference type="Proteomes" id="UP000199205"/>
    </source>
</evidence>
<dbReference type="RefSeq" id="WP_037200976.1">
    <property type="nucleotide sequence ID" value="NZ_FMAF01000020.1"/>
</dbReference>
<feature type="transmembrane region" description="Helical" evidence="1">
    <location>
        <begin position="69"/>
        <end position="87"/>
    </location>
</feature>
<dbReference type="Proteomes" id="UP000199205">
    <property type="component" value="Unassembled WGS sequence"/>
</dbReference>
<accession>A0A1C3WYD2</accession>
<dbReference type="Pfam" id="PF00892">
    <property type="entry name" value="EamA"/>
    <property type="match status" value="2"/>
</dbReference>
<feature type="transmembrane region" description="Helical" evidence="1">
    <location>
        <begin position="300"/>
        <end position="316"/>
    </location>
</feature>
<reference evidence="3 4" key="1">
    <citation type="submission" date="2016-08" db="EMBL/GenBank/DDBJ databases">
        <authorList>
            <person name="Seilhamer J.J."/>
        </authorList>
    </citation>
    <scope>NUCLEOTIDE SEQUENCE [LARGE SCALE GENOMIC DNA]</scope>
    <source>
        <strain evidence="3 4">P1-7</strain>
    </source>
</reference>
<feature type="transmembrane region" description="Helical" evidence="1">
    <location>
        <begin position="245"/>
        <end position="267"/>
    </location>
</feature>
<feature type="transmembrane region" description="Helical" evidence="1">
    <location>
        <begin position="99"/>
        <end position="120"/>
    </location>
</feature>
<feature type="transmembrane region" description="Helical" evidence="1">
    <location>
        <begin position="274"/>
        <end position="294"/>
    </location>
</feature>
<dbReference type="OrthoDB" id="8770617at2"/>
<dbReference type="PANTHER" id="PTHR22911">
    <property type="entry name" value="ACYL-MALONYL CONDENSING ENZYME-RELATED"/>
    <property type="match status" value="1"/>
</dbReference>
<feature type="transmembrane region" description="Helical" evidence="1">
    <location>
        <begin position="155"/>
        <end position="176"/>
    </location>
</feature>
<sequence length="321" mass="33717">MSAPEYDIRSPALGETMAAKDVAAIGVASASDGSKGLVVGLVAMVLAALAMSISPSLVRLADVGPFASAFWRVFLALPILWVWMRYAEAAGADAPRASFTLATILAGLAFTGDLFFWHLAILRTTIANATFFATMAPLWVVIFGWLLLRQRVNRATLVGLLVCLSGGTALVVQSLAFNPSRAVGDTLGIITGAFFGLYFLAVGAARGRTNAARATFELSVVTSAILFVVAFFFEPRMLPQSVSGWGVLLALGLVSHAGGQGLVSVALGRLPTVFSSLVIFLETIAAALFAWVLFGENVTLIQALGGIIIVAGIWISRPRTP</sequence>
<dbReference type="SUPFAM" id="SSF103481">
    <property type="entry name" value="Multidrug resistance efflux transporter EmrE"/>
    <property type="match status" value="2"/>
</dbReference>
<keyword evidence="1" id="KW-0472">Membrane</keyword>
<dbReference type="InterPro" id="IPR037185">
    <property type="entry name" value="EmrE-like"/>
</dbReference>
<keyword evidence="1" id="KW-1133">Transmembrane helix</keyword>
<evidence type="ECO:0000256" key="1">
    <source>
        <dbReference type="SAM" id="Phobius"/>
    </source>
</evidence>
<feature type="transmembrane region" description="Helical" evidence="1">
    <location>
        <begin position="126"/>
        <end position="148"/>
    </location>
</feature>
<protein>
    <submittedName>
        <fullName evidence="3">Threonine/homoserine efflux transporter RhtA</fullName>
    </submittedName>
</protein>
<dbReference type="AlphaFoldDB" id="A0A1C3WYD2"/>
<dbReference type="InterPro" id="IPR000620">
    <property type="entry name" value="EamA_dom"/>
</dbReference>
<gene>
    <name evidence="3" type="ORF">GA0061101_12031</name>
</gene>
<feature type="transmembrane region" description="Helical" evidence="1">
    <location>
        <begin position="214"/>
        <end position="233"/>
    </location>
</feature>
<name>A0A1C3WYD2_9HYPH</name>
<dbReference type="EMBL" id="FMAF01000020">
    <property type="protein sequence ID" value="SCB44999.1"/>
    <property type="molecule type" value="Genomic_DNA"/>
</dbReference>
<proteinExistence type="predicted"/>
<evidence type="ECO:0000313" key="3">
    <source>
        <dbReference type="EMBL" id="SCB44999.1"/>
    </source>
</evidence>
<evidence type="ECO:0000259" key="2">
    <source>
        <dbReference type="Pfam" id="PF00892"/>
    </source>
</evidence>
<dbReference type="GO" id="GO:0016020">
    <property type="term" value="C:membrane"/>
    <property type="evidence" value="ECO:0007669"/>
    <property type="project" value="InterPro"/>
</dbReference>
<organism evidence="3 4">
    <name type="scientific">Rhizobium lusitanum</name>
    <dbReference type="NCBI Taxonomy" id="293958"/>
    <lineage>
        <taxon>Bacteria</taxon>
        <taxon>Pseudomonadati</taxon>
        <taxon>Pseudomonadota</taxon>
        <taxon>Alphaproteobacteria</taxon>
        <taxon>Hyphomicrobiales</taxon>
        <taxon>Rhizobiaceae</taxon>
        <taxon>Rhizobium/Agrobacterium group</taxon>
        <taxon>Rhizobium</taxon>
    </lineage>
</organism>
<feature type="domain" description="EamA" evidence="2">
    <location>
        <begin position="184"/>
        <end position="315"/>
    </location>
</feature>
<feature type="transmembrane region" description="Helical" evidence="1">
    <location>
        <begin position="182"/>
        <end position="202"/>
    </location>
</feature>